<keyword evidence="1" id="KW-1133">Transmembrane helix</keyword>
<keyword evidence="1" id="KW-0472">Membrane</keyword>
<evidence type="ECO:0000313" key="3">
    <source>
        <dbReference type="Proteomes" id="UP000003688"/>
    </source>
</evidence>
<sequence>MWQDHIITSLMSIKVTSAENSKNSFKDPAVILSLLVVGILYANLSVIFNSSIQSFRIPIFPLPESAQDPFQIFGVFSYYETNNSQLTIWGQATNPETGEFYWKQLPSDDYFPFARGDQNSRMWANRQYRLPDHQKHNDAWQFMGRRIKDRYNQLHPKDCLAKVGLQSLTWPRSADGFYAQQTAKGAERHFWIIAE</sequence>
<dbReference type="STRING" id="320771.Cflav_PD3663"/>
<dbReference type="Proteomes" id="UP000003688">
    <property type="component" value="Unassembled WGS sequence"/>
</dbReference>
<name>B9XHH0_PEDPL</name>
<dbReference type="EMBL" id="ABOX02000014">
    <property type="protein sequence ID" value="EEF60805.1"/>
    <property type="molecule type" value="Genomic_DNA"/>
</dbReference>
<feature type="transmembrane region" description="Helical" evidence="1">
    <location>
        <begin position="29"/>
        <end position="48"/>
    </location>
</feature>
<comment type="caution">
    <text evidence="2">The sequence shown here is derived from an EMBL/GenBank/DDBJ whole genome shotgun (WGS) entry which is preliminary data.</text>
</comment>
<gene>
    <name evidence="2" type="ORF">Cflav_PD3663</name>
</gene>
<keyword evidence="1" id="KW-0812">Transmembrane</keyword>
<accession>B9XHH0</accession>
<evidence type="ECO:0000256" key="1">
    <source>
        <dbReference type="SAM" id="Phobius"/>
    </source>
</evidence>
<protein>
    <submittedName>
        <fullName evidence="2">Uncharacterized protein</fullName>
    </submittedName>
</protein>
<dbReference type="AlphaFoldDB" id="B9XHH0"/>
<evidence type="ECO:0000313" key="2">
    <source>
        <dbReference type="EMBL" id="EEF60805.1"/>
    </source>
</evidence>
<organism evidence="2 3">
    <name type="scientific">Pedosphaera parvula (strain Ellin514)</name>
    <dbReference type="NCBI Taxonomy" id="320771"/>
    <lineage>
        <taxon>Bacteria</taxon>
        <taxon>Pseudomonadati</taxon>
        <taxon>Verrucomicrobiota</taxon>
        <taxon>Pedosphaerae</taxon>
        <taxon>Pedosphaerales</taxon>
        <taxon>Pedosphaeraceae</taxon>
        <taxon>Pedosphaera</taxon>
    </lineage>
</organism>
<reference evidence="2 3" key="1">
    <citation type="journal article" date="2011" name="J. Bacteriol.">
        <title>Genome sequence of 'Pedosphaera parvula' Ellin514, an aerobic Verrucomicrobial isolate from pasture soil.</title>
        <authorList>
            <person name="Kant R."/>
            <person name="van Passel M.W."/>
            <person name="Sangwan P."/>
            <person name="Palva A."/>
            <person name="Lucas S."/>
            <person name="Copeland A."/>
            <person name="Lapidus A."/>
            <person name="Glavina Del Rio T."/>
            <person name="Dalin E."/>
            <person name="Tice H."/>
            <person name="Bruce D."/>
            <person name="Goodwin L."/>
            <person name="Pitluck S."/>
            <person name="Chertkov O."/>
            <person name="Larimer F.W."/>
            <person name="Land M.L."/>
            <person name="Hauser L."/>
            <person name="Brettin T.S."/>
            <person name="Detter J.C."/>
            <person name="Han S."/>
            <person name="de Vos W.M."/>
            <person name="Janssen P.H."/>
            <person name="Smidt H."/>
        </authorList>
    </citation>
    <scope>NUCLEOTIDE SEQUENCE [LARGE SCALE GENOMIC DNA]</scope>
    <source>
        <strain evidence="2 3">Ellin514</strain>
    </source>
</reference>
<proteinExistence type="predicted"/>
<keyword evidence="3" id="KW-1185">Reference proteome</keyword>